<dbReference type="InterPro" id="IPR028214">
    <property type="entry name" value="TSKS"/>
</dbReference>
<feature type="compositionally biased region" description="Pro residues" evidence="2">
    <location>
        <begin position="239"/>
        <end position="252"/>
    </location>
</feature>
<feature type="coiled-coil region" evidence="1">
    <location>
        <begin position="130"/>
        <end position="185"/>
    </location>
</feature>
<dbReference type="GO" id="GO:0005814">
    <property type="term" value="C:centriole"/>
    <property type="evidence" value="ECO:0007669"/>
    <property type="project" value="Ensembl"/>
</dbReference>
<dbReference type="Ensembl" id="ENSCPBT00000010536.1">
    <property type="protein sequence ID" value="ENSCPBP00000008793.1"/>
    <property type="gene ID" value="ENSCPBG00000006818.1"/>
</dbReference>
<evidence type="ECO:0000256" key="1">
    <source>
        <dbReference type="SAM" id="Coils"/>
    </source>
</evidence>
<feature type="compositionally biased region" description="Pro residues" evidence="2">
    <location>
        <begin position="58"/>
        <end position="67"/>
    </location>
</feature>
<accession>A0A8C3FGU2</accession>
<dbReference type="OMA" id="ENCWMVT"/>
<keyword evidence="4" id="KW-1185">Reference proteome</keyword>
<dbReference type="Proteomes" id="UP000694380">
    <property type="component" value="Unplaced"/>
</dbReference>
<evidence type="ECO:0000256" key="2">
    <source>
        <dbReference type="SAM" id="MobiDB-lite"/>
    </source>
</evidence>
<reference evidence="3" key="1">
    <citation type="submission" date="2025-08" db="UniProtKB">
        <authorList>
            <consortium name="Ensembl"/>
        </authorList>
    </citation>
    <scope>IDENTIFICATION</scope>
</reference>
<protein>
    <submittedName>
        <fullName evidence="3">Testis specific serine kinase substrate</fullName>
    </submittedName>
</protein>
<dbReference type="GO" id="GO:0019901">
    <property type="term" value="F:protein kinase binding"/>
    <property type="evidence" value="ECO:0007669"/>
    <property type="project" value="Ensembl"/>
</dbReference>
<sequence length="458" mass="49221">MANVVVKTIWQSKEINEAGDPPSGAETRTQSTRDLLGKAGPKAYPKKKKAVSFHGSAPPQPARPPPGHLNLKRSSACTNVSLLNLTGDDSEILCRGSQVGGGLGGGSLPGVPPLTPRHHLPLQDMVNSGLVRAKDSVTSLKERASRVNRRVQSLQSECSMLCDNLERRRREAEDLEEYCTQLQESCHKVSQSVEDAEIKTNALKKSSVLLEVRAWGSGHCWGEARSRLGHCCGKLAAPGSPPQGAAPPPPSPQGTSPCTIPSPQALAPLPPTPAAVGAGWRQTQAIPLPGRANRTAQALSQLRTDLEGLRQVKPLLEDVAHQLGSLRALELPDRPPTSCASQGCVSAQSLGQMVELAVTPLLEELRHCGLPPAPCPACQRLQKKIRELEQAALETHARAETLSSNLRLAQDEALRAKTYVERVRISPHRHFAFLHPEFPLPVCSLHDSSANRPLIPPV</sequence>
<dbReference type="AlphaFoldDB" id="A0A8C3FGU2"/>
<proteinExistence type="predicted"/>
<dbReference type="PANTHER" id="PTHR14351">
    <property type="entry name" value="TESTIS-SPECIFIC SERINE KINASE SUBSTRATE"/>
    <property type="match status" value="1"/>
</dbReference>
<name>A0A8C3FGU2_CHRPI</name>
<gene>
    <name evidence="3" type="primary">TSKS</name>
</gene>
<evidence type="ECO:0000313" key="4">
    <source>
        <dbReference type="Proteomes" id="UP000694380"/>
    </source>
</evidence>
<feature type="compositionally biased region" description="Low complexity" evidence="2">
    <location>
        <begin position="253"/>
        <end position="267"/>
    </location>
</feature>
<organism evidence="3 4">
    <name type="scientific">Chrysemys picta bellii</name>
    <name type="common">Western painted turtle</name>
    <name type="synonym">Emys bellii</name>
    <dbReference type="NCBI Taxonomy" id="8478"/>
    <lineage>
        <taxon>Eukaryota</taxon>
        <taxon>Metazoa</taxon>
        <taxon>Chordata</taxon>
        <taxon>Craniata</taxon>
        <taxon>Vertebrata</taxon>
        <taxon>Euteleostomi</taxon>
        <taxon>Archelosauria</taxon>
        <taxon>Testudinata</taxon>
        <taxon>Testudines</taxon>
        <taxon>Cryptodira</taxon>
        <taxon>Durocryptodira</taxon>
        <taxon>Testudinoidea</taxon>
        <taxon>Emydidae</taxon>
        <taxon>Chrysemys</taxon>
    </lineage>
</organism>
<feature type="region of interest" description="Disordered" evidence="2">
    <location>
        <begin position="12"/>
        <end position="73"/>
    </location>
</feature>
<keyword evidence="1" id="KW-0175">Coiled coil</keyword>
<dbReference type="Pfam" id="PF15358">
    <property type="entry name" value="TSKS"/>
    <property type="match status" value="1"/>
</dbReference>
<dbReference type="PANTHER" id="PTHR14351:SF1">
    <property type="entry name" value="TESTIS-SPECIFIC SERINE KINASE SUBSTRATE"/>
    <property type="match status" value="1"/>
</dbReference>
<reference evidence="3" key="2">
    <citation type="submission" date="2025-09" db="UniProtKB">
        <authorList>
            <consortium name="Ensembl"/>
        </authorList>
    </citation>
    <scope>IDENTIFICATION</scope>
</reference>
<evidence type="ECO:0000313" key="3">
    <source>
        <dbReference type="Ensembl" id="ENSCPBP00000008793.1"/>
    </source>
</evidence>
<feature type="region of interest" description="Disordered" evidence="2">
    <location>
        <begin position="239"/>
        <end position="276"/>
    </location>
</feature>
<dbReference type="GeneTree" id="ENSGT00390000002611"/>